<dbReference type="Pfam" id="PF00719">
    <property type="entry name" value="Pyrophosphatase"/>
    <property type="match status" value="1"/>
</dbReference>
<dbReference type="EMBL" id="AFBI03000049">
    <property type="protein sequence ID" value="EJW02987.1"/>
    <property type="molecule type" value="Genomic_DNA"/>
</dbReference>
<reference evidence="9" key="2">
    <citation type="submission" date="2015-07" db="EMBL/GenBank/DDBJ databases">
        <title>Contrasting host-pathogen interactions and genome evolution in two generalist and specialist microsporidian pathogens of mosquitoes.</title>
        <authorList>
            <consortium name="The Broad Institute Genomics Platform"/>
            <consortium name="The Broad Institute Genome Sequencing Center for Infectious Disease"/>
            <person name="Cuomo C.A."/>
            <person name="Sanscrainte N.D."/>
            <person name="Goldberg J.M."/>
            <person name="Heiman D."/>
            <person name="Young S."/>
            <person name="Zeng Q."/>
            <person name="Becnel J.J."/>
            <person name="Birren B.W."/>
        </authorList>
    </citation>
    <scope>NUCLEOTIDE SEQUENCE [LARGE SCALE GENOMIC DNA]</scope>
    <source>
        <strain evidence="9">USNM 41457</strain>
    </source>
</reference>
<dbReference type="GO" id="GO:0000287">
    <property type="term" value="F:magnesium ion binding"/>
    <property type="evidence" value="ECO:0007669"/>
    <property type="project" value="InterPro"/>
</dbReference>
<dbReference type="STRING" id="1003232.J9DNM1"/>
<dbReference type="AlphaFoldDB" id="J9DNM1"/>
<dbReference type="HOGENOM" id="CLU_040684_0_1_1"/>
<dbReference type="InterPro" id="IPR008162">
    <property type="entry name" value="Pyrophosphatase"/>
</dbReference>
<evidence type="ECO:0000313" key="9">
    <source>
        <dbReference type="Proteomes" id="UP000003163"/>
    </source>
</evidence>
<proteinExistence type="inferred from homology"/>
<name>J9DNM1_EDHAE</name>
<dbReference type="EC" id="3.6.1.1" evidence="3"/>
<evidence type="ECO:0000256" key="5">
    <source>
        <dbReference type="ARBA" id="ARBA00022801"/>
    </source>
</evidence>
<keyword evidence="4" id="KW-0479">Metal-binding</keyword>
<dbReference type="GO" id="GO:0009060">
    <property type="term" value="P:aerobic respiration"/>
    <property type="evidence" value="ECO:0007669"/>
    <property type="project" value="EnsemblFungi"/>
</dbReference>
<dbReference type="PANTHER" id="PTHR10286">
    <property type="entry name" value="INORGANIC PYROPHOSPHATASE"/>
    <property type="match status" value="1"/>
</dbReference>
<dbReference type="GO" id="GO:0005739">
    <property type="term" value="C:mitochondrion"/>
    <property type="evidence" value="ECO:0007669"/>
    <property type="project" value="EnsemblFungi"/>
</dbReference>
<evidence type="ECO:0000256" key="3">
    <source>
        <dbReference type="ARBA" id="ARBA00012146"/>
    </source>
</evidence>
<dbReference type="SUPFAM" id="SSF50324">
    <property type="entry name" value="Inorganic pyrophosphatase"/>
    <property type="match status" value="1"/>
</dbReference>
<evidence type="ECO:0000256" key="1">
    <source>
        <dbReference type="ARBA" id="ARBA00001946"/>
    </source>
</evidence>
<dbReference type="FunCoup" id="J9DNM1">
    <property type="interactions" value="147"/>
</dbReference>
<keyword evidence="5" id="KW-0378">Hydrolase</keyword>
<comment type="cofactor">
    <cofactor evidence="1">
        <name>Mg(2+)</name>
        <dbReference type="ChEBI" id="CHEBI:18420"/>
    </cofactor>
</comment>
<keyword evidence="9" id="KW-1185">Reference proteome</keyword>
<comment type="similarity">
    <text evidence="2">Belongs to the PPase family.</text>
</comment>
<dbReference type="CDD" id="cd00412">
    <property type="entry name" value="pyrophosphatase"/>
    <property type="match status" value="1"/>
</dbReference>
<sequence>MYSTVEVGSKYSKNYEVYIKKDNECIISPFHDIPVKITQGNQYTFVTEIPRFENAKFEMNKKKAMNPITQDTKKDLPRFVSNLFPYTGYIWNYGMIPQTWENPKITDVHTNCNGDNDPVDAIEIGSKKRNIGEVFQIKVIGCLAMIDDNECDWKVLCISNDDEMYSKLNTIEDVNEHMPGLLDATVSWFRDYKLADGKPKNEFAFNASFLDAEFAMGVIDECHIQWKRLFDYGYPGISQVTGVNGESEHFVDNFKIPGNALKEKDSPKPSKIEGYFFPDTTKKSK</sequence>
<evidence type="ECO:0000313" key="8">
    <source>
        <dbReference type="EMBL" id="EJW02987.1"/>
    </source>
</evidence>
<gene>
    <name evidence="8" type="ORF">EDEG_02631</name>
</gene>
<evidence type="ECO:0000256" key="2">
    <source>
        <dbReference type="ARBA" id="ARBA00006220"/>
    </source>
</evidence>
<comment type="caution">
    <text evidence="8">The sequence shown here is derived from an EMBL/GenBank/DDBJ whole genome shotgun (WGS) entry which is preliminary data.</text>
</comment>
<keyword evidence="6" id="KW-0460">Magnesium</keyword>
<dbReference type="Proteomes" id="UP000003163">
    <property type="component" value="Unassembled WGS sequence"/>
</dbReference>
<dbReference type="OMA" id="KEVDRWH"/>
<accession>J9DNM1</accession>
<feature type="region of interest" description="Disordered" evidence="7">
    <location>
        <begin position="261"/>
        <end position="285"/>
    </location>
</feature>
<reference evidence="8 9" key="1">
    <citation type="submission" date="2011-08" db="EMBL/GenBank/DDBJ databases">
        <authorList>
            <person name="Liu Z.J."/>
            <person name="Shi F.L."/>
            <person name="Lu J.Q."/>
            <person name="Li M."/>
            <person name="Wang Z.L."/>
        </authorList>
    </citation>
    <scope>NUCLEOTIDE SEQUENCE [LARGE SCALE GENOMIC DNA]</scope>
    <source>
        <strain evidence="8 9">USNM 41457</strain>
    </source>
</reference>
<dbReference type="InterPro" id="IPR036649">
    <property type="entry name" value="Pyrophosphatase_sf"/>
</dbReference>
<dbReference type="OrthoDB" id="1608002at2759"/>
<dbReference type="VEuPathDB" id="MicrosporidiaDB:EDEG_02631"/>
<dbReference type="PROSITE" id="PS00387">
    <property type="entry name" value="PPASE"/>
    <property type="match status" value="1"/>
</dbReference>
<dbReference type="GO" id="GO:0004427">
    <property type="term" value="F:inorganic diphosphate phosphatase activity"/>
    <property type="evidence" value="ECO:0007669"/>
    <property type="project" value="UniProtKB-EC"/>
</dbReference>
<organism evidence="8 9">
    <name type="scientific">Edhazardia aedis (strain USNM 41457)</name>
    <name type="common">Microsporidian parasite</name>
    <dbReference type="NCBI Taxonomy" id="1003232"/>
    <lineage>
        <taxon>Eukaryota</taxon>
        <taxon>Fungi</taxon>
        <taxon>Fungi incertae sedis</taxon>
        <taxon>Microsporidia</taxon>
        <taxon>Edhazardia</taxon>
    </lineage>
</organism>
<protein>
    <recommendedName>
        <fullName evidence="3">inorganic diphosphatase</fullName>
        <ecNumber evidence="3">3.6.1.1</ecNumber>
    </recommendedName>
</protein>
<dbReference type="Gene3D" id="3.90.80.10">
    <property type="entry name" value="Inorganic pyrophosphatase"/>
    <property type="match status" value="1"/>
</dbReference>
<feature type="compositionally biased region" description="Basic and acidic residues" evidence="7">
    <location>
        <begin position="261"/>
        <end position="271"/>
    </location>
</feature>
<evidence type="ECO:0000256" key="6">
    <source>
        <dbReference type="ARBA" id="ARBA00022842"/>
    </source>
</evidence>
<dbReference type="InParanoid" id="J9DNM1"/>
<dbReference type="GO" id="GO:0006796">
    <property type="term" value="P:phosphate-containing compound metabolic process"/>
    <property type="evidence" value="ECO:0007669"/>
    <property type="project" value="InterPro"/>
</dbReference>
<evidence type="ECO:0000256" key="4">
    <source>
        <dbReference type="ARBA" id="ARBA00022723"/>
    </source>
</evidence>
<evidence type="ECO:0000256" key="7">
    <source>
        <dbReference type="SAM" id="MobiDB-lite"/>
    </source>
</evidence>